<dbReference type="Proteomes" id="UP000192505">
    <property type="component" value="Unassembled WGS sequence"/>
</dbReference>
<feature type="compositionally biased region" description="Low complexity" evidence="1">
    <location>
        <begin position="84"/>
        <end position="95"/>
    </location>
</feature>
<evidence type="ECO:0000313" key="2">
    <source>
        <dbReference type="EMBL" id="OQW88876.1"/>
    </source>
</evidence>
<accession>A0A1W9KXG2</accession>
<organism evidence="2 3">
    <name type="scientific">Rhodoferax ferrireducens</name>
    <dbReference type="NCBI Taxonomy" id="192843"/>
    <lineage>
        <taxon>Bacteria</taxon>
        <taxon>Pseudomonadati</taxon>
        <taxon>Pseudomonadota</taxon>
        <taxon>Betaproteobacteria</taxon>
        <taxon>Burkholderiales</taxon>
        <taxon>Comamonadaceae</taxon>
        <taxon>Rhodoferax</taxon>
    </lineage>
</organism>
<feature type="region of interest" description="Disordered" evidence="1">
    <location>
        <begin position="80"/>
        <end position="100"/>
    </location>
</feature>
<evidence type="ECO:0000313" key="3">
    <source>
        <dbReference type="Proteomes" id="UP000192505"/>
    </source>
</evidence>
<dbReference type="AlphaFoldDB" id="A0A1W9KXG2"/>
<reference evidence="2 3" key="1">
    <citation type="submission" date="2017-01" db="EMBL/GenBank/DDBJ databases">
        <title>Novel large sulfur bacteria in the metagenomes of groundwater-fed chemosynthetic microbial mats in the Lake Huron basin.</title>
        <authorList>
            <person name="Sharrar A.M."/>
            <person name="Flood B.E."/>
            <person name="Bailey J.V."/>
            <person name="Jones D.S."/>
            <person name="Biddanda B."/>
            <person name="Ruberg S.A."/>
            <person name="Marcus D.N."/>
            <person name="Dick G.J."/>
        </authorList>
    </citation>
    <scope>NUCLEOTIDE SEQUENCE [LARGE SCALE GENOMIC DNA]</scope>
    <source>
        <strain evidence="2">A7</strain>
    </source>
</reference>
<comment type="caution">
    <text evidence="2">The sequence shown here is derived from an EMBL/GenBank/DDBJ whole genome shotgun (WGS) entry which is preliminary data.</text>
</comment>
<dbReference type="EMBL" id="MTEI01000003">
    <property type="protein sequence ID" value="OQW88876.1"/>
    <property type="molecule type" value="Genomic_DNA"/>
</dbReference>
<evidence type="ECO:0000256" key="1">
    <source>
        <dbReference type="SAM" id="MobiDB-lite"/>
    </source>
</evidence>
<feature type="region of interest" description="Disordered" evidence="1">
    <location>
        <begin position="35"/>
        <end position="63"/>
    </location>
</feature>
<gene>
    <name evidence="2" type="ORF">BWK72_08050</name>
</gene>
<proteinExistence type="predicted"/>
<feature type="compositionally biased region" description="Basic and acidic residues" evidence="1">
    <location>
        <begin position="43"/>
        <end position="63"/>
    </location>
</feature>
<name>A0A1W9KXG2_9BURK</name>
<protein>
    <submittedName>
        <fullName evidence="2">Uncharacterized protein</fullName>
    </submittedName>
</protein>
<sequence>MTKRQCSVCGRNFEPDPRVPKQTVCTDAACKRERKRIWQQQKRQSDPDYRDNQRRSAKDWAQRHSSYWEEYRLANPDYAETNRRQQQIRNNKQRQATVAKMDASTLHQPLLAGRYRLTRIDGNDKAISGIWTVEITVLSGPKPRS</sequence>